<protein>
    <submittedName>
        <fullName evidence="2">Uncharacterized protein</fullName>
    </submittedName>
</protein>
<gene>
    <name evidence="2" type="ORF">NX784_12275</name>
</gene>
<evidence type="ECO:0000256" key="1">
    <source>
        <dbReference type="SAM" id="Phobius"/>
    </source>
</evidence>
<dbReference type="EMBL" id="JANUGW010000007">
    <property type="protein sequence ID" value="MCS0582368.1"/>
    <property type="molecule type" value="Genomic_DNA"/>
</dbReference>
<feature type="transmembrane region" description="Helical" evidence="1">
    <location>
        <begin position="161"/>
        <end position="180"/>
    </location>
</feature>
<proteinExistence type="predicted"/>
<feature type="transmembrane region" description="Helical" evidence="1">
    <location>
        <begin position="12"/>
        <end position="31"/>
    </location>
</feature>
<name>A0ABT1ZR18_9BURK</name>
<evidence type="ECO:0000313" key="3">
    <source>
        <dbReference type="Proteomes" id="UP001204151"/>
    </source>
</evidence>
<feature type="transmembrane region" description="Helical" evidence="1">
    <location>
        <begin position="110"/>
        <end position="131"/>
    </location>
</feature>
<sequence length="182" mass="19572">MHAIAPTRTEARLAGQATGAMFFFVFGGVWLEGWAHQSGAGAPVFVVIAALALALLAVAWRRFRRYAPALAREADTPERRRAKRVFNMVNAGQWIVIFILMQVLNNLGKGAWIIPMAMAVIGLHFLPLAHVFKNPPHYVTGAAMVAFAALYPLLASGGPTAPVGFLGAGLILWLSAAWALRA</sequence>
<feature type="transmembrane region" description="Helical" evidence="1">
    <location>
        <begin position="138"/>
        <end position="155"/>
    </location>
</feature>
<keyword evidence="3" id="KW-1185">Reference proteome</keyword>
<keyword evidence="1" id="KW-0472">Membrane</keyword>
<evidence type="ECO:0000313" key="2">
    <source>
        <dbReference type="EMBL" id="MCS0582368.1"/>
    </source>
</evidence>
<feature type="transmembrane region" description="Helical" evidence="1">
    <location>
        <begin position="84"/>
        <end position="104"/>
    </location>
</feature>
<dbReference type="RefSeq" id="WP_258816943.1">
    <property type="nucleotide sequence ID" value="NZ_JANUGW010000007.1"/>
</dbReference>
<feature type="transmembrane region" description="Helical" evidence="1">
    <location>
        <begin position="43"/>
        <end position="63"/>
    </location>
</feature>
<dbReference type="Proteomes" id="UP001204151">
    <property type="component" value="Unassembled WGS sequence"/>
</dbReference>
<comment type="caution">
    <text evidence="2">The sequence shown here is derived from an EMBL/GenBank/DDBJ whole genome shotgun (WGS) entry which is preliminary data.</text>
</comment>
<reference evidence="2 3" key="1">
    <citation type="submission" date="2022-08" db="EMBL/GenBank/DDBJ databases">
        <title>Reclassification of Massilia species as members of the genera Telluria, Duganella, Pseudoduganella, Mokoshia gen. nov. and Zemynaea gen. nov. using orthogonal and non-orthogonal genome-based approaches.</title>
        <authorList>
            <person name="Bowman J.P."/>
        </authorList>
    </citation>
    <scope>NUCLEOTIDE SEQUENCE [LARGE SCALE GENOMIC DNA]</scope>
    <source>
        <strain evidence="2 3">JCM 31316</strain>
    </source>
</reference>
<keyword evidence="1" id="KW-1133">Transmembrane helix</keyword>
<organism evidence="2 3">
    <name type="scientific">Massilia pinisoli</name>
    <dbReference type="NCBI Taxonomy" id="1772194"/>
    <lineage>
        <taxon>Bacteria</taxon>
        <taxon>Pseudomonadati</taxon>
        <taxon>Pseudomonadota</taxon>
        <taxon>Betaproteobacteria</taxon>
        <taxon>Burkholderiales</taxon>
        <taxon>Oxalobacteraceae</taxon>
        <taxon>Telluria group</taxon>
        <taxon>Massilia</taxon>
    </lineage>
</organism>
<accession>A0ABT1ZR18</accession>
<keyword evidence="1" id="KW-0812">Transmembrane</keyword>